<feature type="region of interest" description="Disordered" evidence="1">
    <location>
        <begin position="1"/>
        <end position="45"/>
    </location>
</feature>
<gene>
    <name evidence="2" type="ORF">FX987_02389</name>
</gene>
<sequence>MINKEDNDKGFNHAHKRLDKLTNKTQQRDLRENSKTKDTDEDDEQ</sequence>
<proteinExistence type="predicted"/>
<protein>
    <submittedName>
        <fullName evidence="2">Uncharacterized protein</fullName>
    </submittedName>
</protein>
<evidence type="ECO:0000313" key="3">
    <source>
        <dbReference type="Proteomes" id="UP000509761"/>
    </source>
</evidence>
<feature type="compositionally biased region" description="Basic and acidic residues" evidence="1">
    <location>
        <begin position="1"/>
        <end position="11"/>
    </location>
</feature>
<evidence type="ECO:0000313" key="2">
    <source>
        <dbReference type="EMBL" id="QKS24607.1"/>
    </source>
</evidence>
<dbReference type="Proteomes" id="UP000509761">
    <property type="component" value="Chromosome"/>
</dbReference>
<keyword evidence="3" id="KW-1185">Reference proteome</keyword>
<accession>A0AAP9NMF4</accession>
<dbReference type="RefSeq" id="WP_174788219.1">
    <property type="nucleotide sequence ID" value="NZ_CP054580.1"/>
</dbReference>
<name>A0AAP9NMF4_9GAMM</name>
<organism evidence="2 3">
    <name type="scientific">Vreelandella titanicae</name>
    <dbReference type="NCBI Taxonomy" id="664683"/>
    <lineage>
        <taxon>Bacteria</taxon>
        <taxon>Pseudomonadati</taxon>
        <taxon>Pseudomonadota</taxon>
        <taxon>Gammaproteobacteria</taxon>
        <taxon>Oceanospirillales</taxon>
        <taxon>Halomonadaceae</taxon>
        <taxon>Vreelandella</taxon>
    </lineage>
</organism>
<reference evidence="2 3" key="1">
    <citation type="submission" date="2019-12" db="EMBL/GenBank/DDBJ databases">
        <title>Genome sequencing and assembly of endphytes of Porphyra tenera.</title>
        <authorList>
            <person name="Park J.M."/>
            <person name="Shin R."/>
            <person name="Jo S.H."/>
        </authorList>
    </citation>
    <scope>NUCLEOTIDE SEQUENCE [LARGE SCALE GENOMIC DNA]</scope>
    <source>
        <strain evidence="2 3">GPM3</strain>
    </source>
</reference>
<evidence type="ECO:0000256" key="1">
    <source>
        <dbReference type="SAM" id="MobiDB-lite"/>
    </source>
</evidence>
<feature type="compositionally biased region" description="Basic and acidic residues" evidence="1">
    <location>
        <begin position="19"/>
        <end position="38"/>
    </location>
</feature>
<dbReference type="AlphaFoldDB" id="A0AAP9NMF4"/>
<dbReference type="EMBL" id="CP054580">
    <property type="protein sequence ID" value="QKS24607.1"/>
    <property type="molecule type" value="Genomic_DNA"/>
</dbReference>